<keyword evidence="3" id="KW-0732">Signal</keyword>
<feature type="chain" id="PRO_5037585960" evidence="3">
    <location>
        <begin position="22"/>
        <end position="583"/>
    </location>
</feature>
<dbReference type="InterPro" id="IPR019545">
    <property type="entry name" value="DM13_domain"/>
</dbReference>
<dbReference type="Proteomes" id="UP000887574">
    <property type="component" value="Unplaced"/>
</dbReference>
<evidence type="ECO:0000256" key="1">
    <source>
        <dbReference type="ARBA" id="ARBA00022737"/>
    </source>
</evidence>
<sequence>MAAKILLILVVLVGLANLVVTQSGEGDEGDTYFGTPLGALHFSSDGTSAEIYAADEFTIIFNHFYHNPKQAGCTAMMLGPARNEDKENVIEGHGLLLAPAHPPVTAARHRLRRQAEDDQLTSRIEQFRSWPVEFDHLLMEPGHTETKTAAVSPTVSRTENSFDKLHLNQAEPQIHQQPAGSVHLKNVSKNESSSSLPALHNQSSTVVSNSSATHASTTLTTSTTTTHIQDRGSSQATIKPLILLSSKNHVSNNPRHNLRRVQPGVVADVTSVDDANLGVVVTSSGETYAINSKSTSVLGGQEHEVEQKSVITPISNSEGIRRAPIRGAEPLNPGNSREDTKWLSINSEKGTLAPSATTTTPLFWVIKDPRESRRQRLLELRRKVAQPEEITTTTTTEQTPITRFDERFELPRIRDKLATFSLTNGAKINQYKWIGLYDQCLRRHIPLVTLRDVDPPREEKIMPLSGWSHNYPASLMMLKILPPVDFTLNNLNSRFTKRFLDTYFFVGIGEFPNNIERQVKVAVVGNKKNEPLREYNGEDVLLRLPRGYRTFDIDFISVYNTDEQKSFGHVLIPSLLVPPCSED</sequence>
<dbReference type="Pfam" id="PF10517">
    <property type="entry name" value="DM13"/>
    <property type="match status" value="1"/>
</dbReference>
<keyword evidence="5" id="KW-1185">Reference proteome</keyword>
<evidence type="ECO:0000256" key="3">
    <source>
        <dbReference type="SAM" id="SignalP"/>
    </source>
</evidence>
<dbReference type="SMART" id="SM00686">
    <property type="entry name" value="DM13"/>
    <property type="match status" value="1"/>
</dbReference>
<feature type="region of interest" description="Disordered" evidence="2">
    <location>
        <begin position="175"/>
        <end position="233"/>
    </location>
</feature>
<protein>
    <submittedName>
        <fullName evidence="6">DM13 domain-containing protein</fullName>
    </submittedName>
</protein>
<dbReference type="PROSITE" id="PS51549">
    <property type="entry name" value="DM13"/>
    <property type="match status" value="1"/>
</dbReference>
<name>A0A915D5Y7_9BILA</name>
<evidence type="ECO:0000313" key="5">
    <source>
        <dbReference type="Proteomes" id="UP000887574"/>
    </source>
</evidence>
<dbReference type="WBParaSite" id="jg16396">
    <property type="protein sequence ID" value="jg16396"/>
    <property type="gene ID" value="jg16396"/>
</dbReference>
<keyword evidence="1" id="KW-0677">Repeat</keyword>
<feature type="compositionally biased region" description="Polar residues" evidence="2">
    <location>
        <begin position="187"/>
        <end position="202"/>
    </location>
</feature>
<accession>A0A915D5Y7</accession>
<reference evidence="6" key="1">
    <citation type="submission" date="2022-11" db="UniProtKB">
        <authorList>
            <consortium name="WormBaseParasite"/>
        </authorList>
    </citation>
    <scope>IDENTIFICATION</scope>
</reference>
<feature type="compositionally biased region" description="Low complexity" evidence="2">
    <location>
        <begin position="203"/>
        <end position="227"/>
    </location>
</feature>
<proteinExistence type="predicted"/>
<feature type="signal peptide" evidence="3">
    <location>
        <begin position="1"/>
        <end position="21"/>
    </location>
</feature>
<dbReference type="AlphaFoldDB" id="A0A915D5Y7"/>
<organism evidence="5 6">
    <name type="scientific">Ditylenchus dipsaci</name>
    <dbReference type="NCBI Taxonomy" id="166011"/>
    <lineage>
        <taxon>Eukaryota</taxon>
        <taxon>Metazoa</taxon>
        <taxon>Ecdysozoa</taxon>
        <taxon>Nematoda</taxon>
        <taxon>Chromadorea</taxon>
        <taxon>Rhabditida</taxon>
        <taxon>Tylenchina</taxon>
        <taxon>Tylenchomorpha</taxon>
        <taxon>Sphaerularioidea</taxon>
        <taxon>Anguinidae</taxon>
        <taxon>Anguininae</taxon>
        <taxon>Ditylenchus</taxon>
    </lineage>
</organism>
<evidence type="ECO:0000313" key="6">
    <source>
        <dbReference type="WBParaSite" id="jg16396"/>
    </source>
</evidence>
<evidence type="ECO:0000256" key="2">
    <source>
        <dbReference type="SAM" id="MobiDB-lite"/>
    </source>
</evidence>
<evidence type="ECO:0000259" key="4">
    <source>
        <dbReference type="PROSITE" id="PS51549"/>
    </source>
</evidence>
<feature type="domain" description="DM13" evidence="4">
    <location>
        <begin position="457"/>
        <end position="573"/>
    </location>
</feature>
<dbReference type="InterPro" id="IPR052126">
    <property type="entry name" value="Spindle_Org/Thrombomodulin"/>
</dbReference>
<dbReference type="PANTHER" id="PTHR24036">
    <property type="entry name" value="SKELETOR-RELATED"/>
    <property type="match status" value="1"/>
</dbReference>
<dbReference type="PANTHER" id="PTHR24036:SF5">
    <property type="entry name" value="THROMBOMODULIN"/>
    <property type="match status" value="1"/>
</dbReference>